<dbReference type="PANTHER" id="PTHR22948:SF76">
    <property type="entry name" value="FI20010P1-RELATED"/>
    <property type="match status" value="1"/>
</dbReference>
<feature type="compositionally biased region" description="Basic and acidic residues" evidence="1">
    <location>
        <begin position="264"/>
        <end position="276"/>
    </location>
</feature>
<comment type="caution">
    <text evidence="3">The sequence shown here is derived from an EMBL/GenBank/DDBJ whole genome shotgun (WGS) entry which is preliminary data.</text>
</comment>
<reference evidence="3" key="1">
    <citation type="submission" date="2021-06" db="EMBL/GenBank/DDBJ databases">
        <authorList>
            <person name="Hodson N. C."/>
            <person name="Mongue J. A."/>
            <person name="Jaron S. K."/>
        </authorList>
    </citation>
    <scope>NUCLEOTIDE SEQUENCE</scope>
</reference>
<evidence type="ECO:0000256" key="1">
    <source>
        <dbReference type="SAM" id="MobiDB-lite"/>
    </source>
</evidence>
<feature type="compositionally biased region" description="Polar residues" evidence="1">
    <location>
        <begin position="277"/>
        <end position="312"/>
    </location>
</feature>
<evidence type="ECO:0000313" key="4">
    <source>
        <dbReference type="Proteomes" id="UP000708208"/>
    </source>
</evidence>
<keyword evidence="4" id="KW-1185">Reference proteome</keyword>
<dbReference type="Pfam" id="PF00567">
    <property type="entry name" value="TUDOR"/>
    <property type="match status" value="2"/>
</dbReference>
<feature type="region of interest" description="Disordered" evidence="1">
    <location>
        <begin position="392"/>
        <end position="411"/>
    </location>
</feature>
<organism evidence="3 4">
    <name type="scientific">Allacma fusca</name>
    <dbReference type="NCBI Taxonomy" id="39272"/>
    <lineage>
        <taxon>Eukaryota</taxon>
        <taxon>Metazoa</taxon>
        <taxon>Ecdysozoa</taxon>
        <taxon>Arthropoda</taxon>
        <taxon>Hexapoda</taxon>
        <taxon>Collembola</taxon>
        <taxon>Symphypleona</taxon>
        <taxon>Sminthuridae</taxon>
        <taxon>Allacma</taxon>
    </lineage>
</organism>
<dbReference type="EMBL" id="CAJVCH010571000">
    <property type="protein sequence ID" value="CAG7836376.1"/>
    <property type="molecule type" value="Genomic_DNA"/>
</dbReference>
<feature type="domain" description="Tudor" evidence="2">
    <location>
        <begin position="483"/>
        <end position="542"/>
    </location>
</feature>
<name>A0A8J2MB16_9HEXA</name>
<feature type="compositionally biased region" description="Polar residues" evidence="1">
    <location>
        <begin position="223"/>
        <end position="234"/>
    </location>
</feature>
<evidence type="ECO:0000313" key="3">
    <source>
        <dbReference type="EMBL" id="CAG7836376.1"/>
    </source>
</evidence>
<protein>
    <recommendedName>
        <fullName evidence="2">Tudor domain-containing protein</fullName>
    </recommendedName>
</protein>
<accession>A0A8J2MB16</accession>
<dbReference type="InterPro" id="IPR002999">
    <property type="entry name" value="Tudor"/>
</dbReference>
<feature type="compositionally biased region" description="Polar residues" evidence="1">
    <location>
        <begin position="61"/>
        <end position="79"/>
    </location>
</feature>
<feature type="region of interest" description="Disordered" evidence="1">
    <location>
        <begin position="214"/>
        <end position="342"/>
    </location>
</feature>
<sequence length="1252" mass="141736">MLQRLQSSSKSQSLYLHLWEGFAHANIKGLEIQGKQFVKLFPNQKLQSKSLRMSVRRPRPAQNNKASSASHRQVGKSSMTSLCGIPPLIPDNDTFHSYGTKDPQGLKVSQQNYRGRVAPEKVHPFQISQYSVSTMGSGNYFGPGKAGFGRPHPVDNNYSSSADTVNQVFRKLECSCCSYHIGFQHRTHREIVACSPSCLSRVSVQSQQIPVVASNPFRDGTAGSANLPQRNQTGKAHDCGKSVTKILRTEVFNSMPKNGGNQGRDNKNESNPESKNGESNGRTAVSSQKTNNHLAPVESTSSEDTFKQTSSKPYRGDSRVTSKRGGRGRFRGSFHGHGESLYTDSSFYEPQVEPIASECVKEESSLMSNFETQDKPPAAKPLFKQGKKLTCTSTSSVTNSSDRRSAGQSKEVVSQSVKLQRGWKFSDLKLSKKLRDNAECFVVYVGNVNKIVLQAVEDEENVKKLKECIHEYCLKETPMSKDRSPFLDDIIFAKTGVDENYYRGKVKNIDMKKGGVEVDFFEDGGVFPVHLSHCWEPCDEIMKNHPIYGIKFTVSPFDHSFNHTCATLAQNKAEENNNFIIQRAKKTQREWIGEILSIKSNKTWNEIMRKAPISKIPASQDARNSCEADHQTNAAAEIENSIVSHGPESKTTSSQAENVELSKEVEDVRSIGLAEAPPISETKAVTKVGNPFVTQDSKSESSYLKKETAEIKLESMCADERHHSRSSIRYTAEDMERSKTLENGSKVRVRFVWNNSKLTISTVDDDKAMEDLDDAISRYVSEAEPMNRDPVFDEVVLAPYQDVYYRGKVLALTENKVHVEFIDYGDQDHVDKSQLKEINEEIGQHPIYGWTVLMLGIPEGAPQVESEELDLIDTEVEMQLKLESQNNGICTGLLYLAHDRTWTDIILDAIEASVVKRGARSSVDCFKDMVPKRRFNPWTLEILEILGLEASTSDVFSVGRCKSLLDQRLLERFGENYLVALAQRCFRTHLKKVKDFQCASILKQNPRNEPIFSDLSKKFYYDGADVPRVQIPVRTKIHIRLTAFDDIHSWQVLDFLPKKEQLCLVCVPSWAMIDRYMEQDKGHDWNRKVHRRTNWEEEDGWQANNWFRGVMIGPCNRFSQASHCFEFWLPDVCRFVPVPRDKIIPAVYRFTTIPALGIFGCLLPYNDWIITPEERRQKWYALLHKGTVFPCIVVGHARIKAQVTTIVRMPVDIEEKFSELERRDPSLMQNSRKLDPRVATLNENEVACTVFN</sequence>
<dbReference type="Proteomes" id="UP000708208">
    <property type="component" value="Unassembled WGS sequence"/>
</dbReference>
<feature type="region of interest" description="Disordered" evidence="1">
    <location>
        <begin position="48"/>
        <end position="79"/>
    </location>
</feature>
<dbReference type="PANTHER" id="PTHR22948">
    <property type="entry name" value="TUDOR DOMAIN CONTAINING PROTEIN"/>
    <property type="match status" value="1"/>
</dbReference>
<dbReference type="SMART" id="SM00333">
    <property type="entry name" value="TUDOR"/>
    <property type="match status" value="2"/>
</dbReference>
<feature type="compositionally biased region" description="Basic residues" evidence="1">
    <location>
        <begin position="321"/>
        <end position="334"/>
    </location>
</feature>
<gene>
    <name evidence="3" type="ORF">AFUS01_LOCUS45627</name>
</gene>
<proteinExistence type="predicted"/>
<dbReference type="OrthoDB" id="9989103at2759"/>
<dbReference type="InterPro" id="IPR050621">
    <property type="entry name" value="Tudor_domain_containing"/>
</dbReference>
<dbReference type="AlphaFoldDB" id="A0A8J2MB16"/>
<evidence type="ECO:0000259" key="2">
    <source>
        <dbReference type="SMART" id="SM00333"/>
    </source>
</evidence>
<feature type="domain" description="Tudor" evidence="2">
    <location>
        <begin position="788"/>
        <end position="843"/>
    </location>
</feature>